<accession>A0A9N9CRK7</accession>
<comment type="caution">
    <text evidence="2">The sequence shown here is derived from an EMBL/GenBank/DDBJ whole genome shotgun (WGS) entry which is preliminary data.</text>
</comment>
<sequence>MIRWTSVNSGELSQWERTEAKCVPTAWKLYTQCPNETDGRDGETRTTGTVPTERSTD</sequence>
<evidence type="ECO:0000313" key="3">
    <source>
        <dbReference type="Proteomes" id="UP000789706"/>
    </source>
</evidence>
<organism evidence="2 3">
    <name type="scientific">Diversispora eburnea</name>
    <dbReference type="NCBI Taxonomy" id="1213867"/>
    <lineage>
        <taxon>Eukaryota</taxon>
        <taxon>Fungi</taxon>
        <taxon>Fungi incertae sedis</taxon>
        <taxon>Mucoromycota</taxon>
        <taxon>Glomeromycotina</taxon>
        <taxon>Glomeromycetes</taxon>
        <taxon>Diversisporales</taxon>
        <taxon>Diversisporaceae</taxon>
        <taxon>Diversispora</taxon>
    </lineage>
</organism>
<feature type="region of interest" description="Disordered" evidence="1">
    <location>
        <begin position="32"/>
        <end position="57"/>
    </location>
</feature>
<reference evidence="2" key="1">
    <citation type="submission" date="2021-06" db="EMBL/GenBank/DDBJ databases">
        <authorList>
            <person name="Kallberg Y."/>
            <person name="Tangrot J."/>
            <person name="Rosling A."/>
        </authorList>
    </citation>
    <scope>NUCLEOTIDE SEQUENCE</scope>
    <source>
        <strain evidence="2">AZ414A</strain>
    </source>
</reference>
<dbReference type="AlphaFoldDB" id="A0A9N9CRK7"/>
<protein>
    <submittedName>
        <fullName evidence="2">6873_t:CDS:1</fullName>
    </submittedName>
</protein>
<dbReference type="Proteomes" id="UP000789706">
    <property type="component" value="Unassembled WGS sequence"/>
</dbReference>
<name>A0A9N9CRK7_9GLOM</name>
<proteinExistence type="predicted"/>
<dbReference type="EMBL" id="CAJVPK010002208">
    <property type="protein sequence ID" value="CAG8608528.1"/>
    <property type="molecule type" value="Genomic_DNA"/>
</dbReference>
<keyword evidence="3" id="KW-1185">Reference proteome</keyword>
<feature type="non-terminal residue" evidence="2">
    <location>
        <position position="1"/>
    </location>
</feature>
<evidence type="ECO:0000313" key="2">
    <source>
        <dbReference type="EMBL" id="CAG8608528.1"/>
    </source>
</evidence>
<evidence type="ECO:0000256" key="1">
    <source>
        <dbReference type="SAM" id="MobiDB-lite"/>
    </source>
</evidence>
<gene>
    <name evidence="2" type="ORF">DEBURN_LOCUS9865</name>
</gene>